<evidence type="ECO:0000256" key="9">
    <source>
        <dbReference type="ARBA" id="ARBA00022792"/>
    </source>
</evidence>
<evidence type="ECO:0000256" key="7">
    <source>
        <dbReference type="ARBA" id="ARBA00022660"/>
    </source>
</evidence>
<evidence type="ECO:0000256" key="15">
    <source>
        <dbReference type="ARBA" id="ARBA00023128"/>
    </source>
</evidence>
<comment type="function">
    <text evidence="1">Core subunit of the mitochondrial membrane respiratory chain NADH dehydrogenase (Complex I) that is believed to belong to the minimal assembly required for catalysis. Complex I functions in the transfer of electrons from NADH to the respiratory chain. The immediate electron acceptor for the enzyme is believed to be ubiquinone.</text>
</comment>
<feature type="transmembrane region" description="Helical" evidence="18">
    <location>
        <begin position="89"/>
        <end position="115"/>
    </location>
</feature>
<dbReference type="CTD" id="4536"/>
<evidence type="ECO:0000256" key="17">
    <source>
        <dbReference type="ARBA" id="ARBA00049551"/>
    </source>
</evidence>
<evidence type="ECO:0000256" key="3">
    <source>
        <dbReference type="ARBA" id="ARBA00007012"/>
    </source>
</evidence>
<feature type="transmembrane region" description="Helical" evidence="18">
    <location>
        <begin position="239"/>
        <end position="262"/>
    </location>
</feature>
<keyword evidence="11 18" id="KW-0249">Electron transport</keyword>
<evidence type="ECO:0000256" key="2">
    <source>
        <dbReference type="ARBA" id="ARBA00004448"/>
    </source>
</evidence>
<gene>
    <name evidence="20" type="primary">ND2</name>
</gene>
<dbReference type="PANTHER" id="PTHR46552">
    <property type="entry name" value="NADH-UBIQUINONE OXIDOREDUCTASE CHAIN 2"/>
    <property type="match status" value="1"/>
</dbReference>
<protein>
    <recommendedName>
        <fullName evidence="5 18">NADH-ubiquinone oxidoreductase chain 2</fullName>
        <ecNumber evidence="4 18">7.1.1.2</ecNumber>
    </recommendedName>
</protein>
<feature type="transmembrane region" description="Helical" evidence="18">
    <location>
        <begin position="274"/>
        <end position="301"/>
    </location>
</feature>
<evidence type="ECO:0000259" key="19">
    <source>
        <dbReference type="Pfam" id="PF00361"/>
    </source>
</evidence>
<keyword evidence="7 18" id="KW-0679">Respiratory chain</keyword>
<feature type="transmembrane region" description="Helical" evidence="18">
    <location>
        <begin position="199"/>
        <end position="218"/>
    </location>
</feature>
<comment type="subcellular location">
    <subcellularLocation>
        <location evidence="2 18">Mitochondrion inner membrane</location>
        <topology evidence="2 18">Multi-pass membrane protein</topology>
    </subcellularLocation>
</comment>
<dbReference type="Pfam" id="PF00361">
    <property type="entry name" value="Proton_antipo_M"/>
    <property type="match status" value="1"/>
</dbReference>
<evidence type="ECO:0000256" key="6">
    <source>
        <dbReference type="ARBA" id="ARBA00022448"/>
    </source>
</evidence>
<comment type="similarity">
    <text evidence="3 18">Belongs to the complex I subunit 2 family.</text>
</comment>
<evidence type="ECO:0000256" key="13">
    <source>
        <dbReference type="ARBA" id="ARBA00023027"/>
    </source>
</evidence>
<evidence type="ECO:0000256" key="4">
    <source>
        <dbReference type="ARBA" id="ARBA00012944"/>
    </source>
</evidence>
<evidence type="ECO:0000256" key="14">
    <source>
        <dbReference type="ARBA" id="ARBA00023075"/>
    </source>
</evidence>
<evidence type="ECO:0000256" key="10">
    <source>
        <dbReference type="ARBA" id="ARBA00022967"/>
    </source>
</evidence>
<evidence type="ECO:0000256" key="5">
    <source>
        <dbReference type="ARBA" id="ARBA00021008"/>
    </source>
</evidence>
<feature type="transmembrane region" description="Helical" evidence="18">
    <location>
        <begin position="135"/>
        <end position="155"/>
    </location>
</feature>
<dbReference type="PRINTS" id="PR01436">
    <property type="entry name" value="NADHDHGNASE2"/>
</dbReference>
<evidence type="ECO:0000256" key="16">
    <source>
        <dbReference type="ARBA" id="ARBA00023136"/>
    </source>
</evidence>
<dbReference type="AlphaFoldDB" id="A0A0U1SVR5"/>
<dbReference type="RefSeq" id="YP_009227629.1">
    <property type="nucleotide sequence ID" value="NC_029148.1"/>
</dbReference>
<dbReference type="EC" id="7.1.1.2" evidence="4 18"/>
<keyword evidence="14 18" id="KW-0830">Ubiquinone</keyword>
<sequence length="337" mass="38423">MFLNPAKLFFFSSLMLSTLIVMSSSSWFSAWIALEINLLSFIPLISSTSNVLSSEAALKYFLTQAMASAILLLFILFNQMSINLSPFMISPFYCSLLLSSPLLLKLGAAPFHFWFPSIMEGLDWVSCFILMTWQKIAPMIILFNILTMINFFLIVMMSSVMVGSWGGLNQTSLRKLMAYSSITHIGWMLAAMTCNINTWYLYLLTYSILTLGMILVFSSKNLFYLKQVFFSSFNPTFKIILFSGLLSLGGLPPFLGFLPKWLVIQSLAYENPFLITMMVVLTLMTLFFYMRLSFTAFLLFYPSNKWFIEWSNPTIMLVTSSIIVFLLPTISIIPFNL</sequence>
<keyword evidence="16 18" id="KW-0472">Membrane</keyword>
<dbReference type="GO" id="GO:0005743">
    <property type="term" value="C:mitochondrial inner membrane"/>
    <property type="evidence" value="ECO:0007669"/>
    <property type="project" value="UniProtKB-SubCell"/>
</dbReference>
<geneLocation type="mitochondrion" evidence="20"/>
<comment type="function">
    <text evidence="18">Core subunit of the mitochondrial membrane respiratory chain NADH dehydrogenase (Complex I) which catalyzes electron transfer from NADH through the respiratory chain, using ubiquinone as an electron acceptor. Essential for the catalytic activity and assembly of complex I.</text>
</comment>
<organism evidence="20">
    <name type="scientific">Gryllotalpa unispina</name>
    <name type="common">Single-spined mole cricket</name>
    <dbReference type="NCBI Taxonomy" id="263542"/>
    <lineage>
        <taxon>Eukaryota</taxon>
        <taxon>Metazoa</taxon>
        <taxon>Ecdysozoa</taxon>
        <taxon>Arthropoda</taxon>
        <taxon>Hexapoda</taxon>
        <taxon>Insecta</taxon>
        <taxon>Pterygota</taxon>
        <taxon>Neoptera</taxon>
        <taxon>Polyneoptera</taxon>
        <taxon>Orthoptera</taxon>
        <taxon>Ensifera</taxon>
        <taxon>Gryllidea</taxon>
        <taxon>Gryllotalpoidea</taxon>
        <taxon>Gryllotalpidae</taxon>
        <taxon>Gryllotalpinae</taxon>
        <taxon>Gryllotalpa</taxon>
    </lineage>
</organism>
<keyword evidence="15 18" id="KW-0496">Mitochondrion</keyword>
<feature type="domain" description="NADH:quinone oxidoreductase/Mrp antiporter transmembrane" evidence="19">
    <location>
        <begin position="24"/>
        <end position="285"/>
    </location>
</feature>
<feature type="transmembrane region" description="Helical" evidence="18">
    <location>
        <begin position="313"/>
        <end position="335"/>
    </location>
</feature>
<dbReference type="InterPro" id="IPR050175">
    <property type="entry name" value="Complex_I_Subunit_2"/>
</dbReference>
<dbReference type="InterPro" id="IPR001750">
    <property type="entry name" value="ND/Mrp_TM"/>
</dbReference>
<dbReference type="PANTHER" id="PTHR46552:SF1">
    <property type="entry name" value="NADH-UBIQUINONE OXIDOREDUCTASE CHAIN 2"/>
    <property type="match status" value="1"/>
</dbReference>
<evidence type="ECO:0000256" key="1">
    <source>
        <dbReference type="ARBA" id="ARBA00003257"/>
    </source>
</evidence>
<dbReference type="InterPro" id="IPR003917">
    <property type="entry name" value="NADH_UbQ_OxRdtase_chain2"/>
</dbReference>
<dbReference type="GeneID" id="26831457"/>
<evidence type="ECO:0000256" key="8">
    <source>
        <dbReference type="ARBA" id="ARBA00022692"/>
    </source>
</evidence>
<evidence type="ECO:0000313" key="20">
    <source>
        <dbReference type="EMBL" id="AGO20450.1"/>
    </source>
</evidence>
<evidence type="ECO:0000256" key="12">
    <source>
        <dbReference type="ARBA" id="ARBA00022989"/>
    </source>
</evidence>
<comment type="catalytic activity">
    <reaction evidence="17 18">
        <text>a ubiquinone + NADH + 5 H(+)(in) = a ubiquinol + NAD(+) + 4 H(+)(out)</text>
        <dbReference type="Rhea" id="RHEA:29091"/>
        <dbReference type="Rhea" id="RHEA-COMP:9565"/>
        <dbReference type="Rhea" id="RHEA-COMP:9566"/>
        <dbReference type="ChEBI" id="CHEBI:15378"/>
        <dbReference type="ChEBI" id="CHEBI:16389"/>
        <dbReference type="ChEBI" id="CHEBI:17976"/>
        <dbReference type="ChEBI" id="CHEBI:57540"/>
        <dbReference type="ChEBI" id="CHEBI:57945"/>
        <dbReference type="EC" id="7.1.1.2"/>
    </reaction>
</comment>
<name>A0A0U1SVR5_GRYUN</name>
<dbReference type="EMBL" id="KC894752">
    <property type="protein sequence ID" value="AGO20450.1"/>
    <property type="molecule type" value="Genomic_DNA"/>
</dbReference>
<feature type="transmembrane region" description="Helical" evidence="18">
    <location>
        <begin position="56"/>
        <end position="77"/>
    </location>
</feature>
<evidence type="ECO:0000256" key="18">
    <source>
        <dbReference type="RuleBase" id="RU003403"/>
    </source>
</evidence>
<dbReference type="GO" id="GO:0008137">
    <property type="term" value="F:NADH dehydrogenase (ubiquinone) activity"/>
    <property type="evidence" value="ECO:0007669"/>
    <property type="project" value="UniProtKB-EC"/>
</dbReference>
<keyword evidence="13 18" id="KW-0520">NAD</keyword>
<keyword evidence="12 18" id="KW-1133">Transmembrane helix</keyword>
<keyword evidence="6" id="KW-0813">Transport</keyword>
<accession>A0A0U1SVR5</accession>
<evidence type="ECO:0000256" key="11">
    <source>
        <dbReference type="ARBA" id="ARBA00022982"/>
    </source>
</evidence>
<reference evidence="20" key="1">
    <citation type="submission" date="2013-04" db="EMBL/GenBank/DDBJ databases">
        <title>Sequencing and Analysis of Gryllotalpa unispina Mitochondrial Genome.</title>
        <authorList>
            <person name="Wang P."/>
            <person name="Zhi Y."/>
            <person name="Zhang D."/>
        </authorList>
    </citation>
    <scope>NUCLEOTIDE SEQUENCE</scope>
</reference>
<keyword evidence="8 18" id="KW-0812">Transmembrane</keyword>
<dbReference type="GO" id="GO:0006120">
    <property type="term" value="P:mitochondrial electron transport, NADH to ubiquinone"/>
    <property type="evidence" value="ECO:0007669"/>
    <property type="project" value="InterPro"/>
</dbReference>
<keyword evidence="10 18" id="KW-1278">Translocase</keyword>
<proteinExistence type="inferred from homology"/>
<keyword evidence="9 18" id="KW-0999">Mitochondrion inner membrane</keyword>